<sequence>MFRSLSLTSRLTIFFTLVAAAVVMGLGWLLMSAADRHFLDLDRVALTDKRQLIEGILSDVNSAEDARRRLGESLNHHHGLLTFIRSSSGKTLYQSDGFNPPEKSLQHAHTKDGQELKTWRDKTTEFHAVEFQAKAKYVQDEDFVIFLAIDAEHHQEFMNELERNLAMYAVLATVVSGFLGWIAAHQGLAPLRAMKARAAEVTGQQLQERMPEEAVPIEMADLARELNQMLDRLQNDFQRLSEFSSDLAHELRTPISNLLTQTQVTLSTKRDVTTYRDVLASNAEELQRLGRIVSDMLFLAKTERSVELPHKEKFSATTEILSLCEFYEALAEEKHISLSTHGDREILGDRLMFRRAISNLLSNALRHTPEGGVVTVSVVDMGSITEVRVENTGSEIDPQVLPRLFDRFFRADPARSHPESDGAGLGLAITKAIAEVHGGTATVTSNHGRTRFSLQFPHLMNDVG</sequence>
<dbReference type="SMART" id="SM00387">
    <property type="entry name" value="HATPase_c"/>
    <property type="match status" value="1"/>
</dbReference>
<comment type="function">
    <text evidence="14">Member of a two-component regulatory system.</text>
</comment>
<dbReference type="Pfam" id="PF00512">
    <property type="entry name" value="HisKA"/>
    <property type="match status" value="1"/>
</dbReference>
<evidence type="ECO:0000256" key="10">
    <source>
        <dbReference type="ARBA" id="ARBA00022840"/>
    </source>
</evidence>
<evidence type="ECO:0000256" key="11">
    <source>
        <dbReference type="ARBA" id="ARBA00022989"/>
    </source>
</evidence>
<keyword evidence="6 14" id="KW-0808">Transferase</keyword>
<organism evidence="17 18">
    <name type="scientific">Limnohabitans curvus</name>
    <dbReference type="NCBI Taxonomy" id="323423"/>
    <lineage>
        <taxon>Bacteria</taxon>
        <taxon>Pseudomonadati</taxon>
        <taxon>Pseudomonadota</taxon>
        <taxon>Betaproteobacteria</taxon>
        <taxon>Burkholderiales</taxon>
        <taxon>Comamonadaceae</taxon>
        <taxon>Limnohabitans</taxon>
    </lineage>
</organism>
<evidence type="ECO:0000256" key="4">
    <source>
        <dbReference type="ARBA" id="ARBA00022519"/>
    </source>
</evidence>
<evidence type="ECO:0000256" key="7">
    <source>
        <dbReference type="ARBA" id="ARBA00022692"/>
    </source>
</evidence>
<dbReference type="SMART" id="SM00388">
    <property type="entry name" value="HisKA"/>
    <property type="match status" value="1"/>
</dbReference>
<evidence type="ECO:0000256" key="3">
    <source>
        <dbReference type="ARBA" id="ARBA00022475"/>
    </source>
</evidence>
<dbReference type="Proteomes" id="UP000251341">
    <property type="component" value="Unassembled WGS sequence"/>
</dbReference>
<keyword evidence="10 14" id="KW-0067">ATP-binding</keyword>
<feature type="transmembrane region" description="Helical" evidence="14">
    <location>
        <begin position="12"/>
        <end position="31"/>
    </location>
</feature>
<comment type="subcellular location">
    <subcellularLocation>
        <location evidence="2">Cell inner membrane</location>
        <topology evidence="2">Multi-pass membrane protein</topology>
    </subcellularLocation>
</comment>
<proteinExistence type="predicted"/>
<dbReference type="InterPro" id="IPR036890">
    <property type="entry name" value="HATPase_C_sf"/>
</dbReference>
<keyword evidence="11 14" id="KW-1133">Transmembrane helix</keyword>
<dbReference type="InterPro" id="IPR003660">
    <property type="entry name" value="HAMP_dom"/>
</dbReference>
<dbReference type="SUPFAM" id="SSF55874">
    <property type="entry name" value="ATPase domain of HSP90 chaperone/DNA topoisomerase II/histidine kinase"/>
    <property type="match status" value="1"/>
</dbReference>
<dbReference type="Gene3D" id="6.10.340.10">
    <property type="match status" value="1"/>
</dbReference>
<evidence type="ECO:0000256" key="8">
    <source>
        <dbReference type="ARBA" id="ARBA00022741"/>
    </source>
</evidence>
<dbReference type="InterPro" id="IPR050428">
    <property type="entry name" value="TCS_sensor_his_kinase"/>
</dbReference>
<gene>
    <name evidence="17" type="ORF">B9Z44_02390</name>
</gene>
<keyword evidence="3 14" id="KW-1003">Cell membrane</keyword>
<dbReference type="InterPro" id="IPR048590">
    <property type="entry name" value="CusS-like_sensor"/>
</dbReference>
<dbReference type="PANTHER" id="PTHR45436">
    <property type="entry name" value="SENSOR HISTIDINE KINASE YKOH"/>
    <property type="match status" value="1"/>
</dbReference>
<feature type="domain" description="Histidine kinase" evidence="15">
    <location>
        <begin position="246"/>
        <end position="460"/>
    </location>
</feature>
<evidence type="ECO:0000313" key="17">
    <source>
        <dbReference type="EMBL" id="PUE58548.1"/>
    </source>
</evidence>
<evidence type="ECO:0000256" key="6">
    <source>
        <dbReference type="ARBA" id="ARBA00022679"/>
    </source>
</evidence>
<dbReference type="CDD" id="cd06225">
    <property type="entry name" value="HAMP"/>
    <property type="match status" value="1"/>
</dbReference>
<keyword evidence="18" id="KW-1185">Reference proteome</keyword>
<dbReference type="Gene3D" id="1.10.287.130">
    <property type="match status" value="1"/>
</dbReference>
<keyword evidence="13 14" id="KW-0472">Membrane</keyword>
<evidence type="ECO:0000256" key="2">
    <source>
        <dbReference type="ARBA" id="ARBA00004429"/>
    </source>
</evidence>
<protein>
    <recommendedName>
        <fullName evidence="14">Sensor protein</fullName>
        <ecNumber evidence="14">2.7.13.3</ecNumber>
    </recommendedName>
</protein>
<dbReference type="InterPro" id="IPR006290">
    <property type="entry name" value="CztS_silS_copS"/>
</dbReference>
<dbReference type="SUPFAM" id="SSF47384">
    <property type="entry name" value="Homodimeric domain of signal transducing histidine kinase"/>
    <property type="match status" value="1"/>
</dbReference>
<comment type="caution">
    <text evidence="17">The sequence shown here is derived from an EMBL/GenBank/DDBJ whole genome shotgun (WGS) entry which is preliminary data.</text>
</comment>
<evidence type="ECO:0000256" key="14">
    <source>
        <dbReference type="RuleBase" id="RU364088"/>
    </source>
</evidence>
<keyword evidence="4 14" id="KW-0997">Cell inner membrane</keyword>
<dbReference type="SMART" id="SM00304">
    <property type="entry name" value="HAMP"/>
    <property type="match status" value="1"/>
</dbReference>
<dbReference type="Pfam" id="PF00672">
    <property type="entry name" value="HAMP"/>
    <property type="match status" value="1"/>
</dbReference>
<dbReference type="CDD" id="cd00082">
    <property type="entry name" value="HisKA"/>
    <property type="match status" value="1"/>
</dbReference>
<keyword evidence="8 14" id="KW-0547">Nucleotide-binding</keyword>
<evidence type="ECO:0000256" key="12">
    <source>
        <dbReference type="ARBA" id="ARBA00023012"/>
    </source>
</evidence>
<dbReference type="InterPro" id="IPR005467">
    <property type="entry name" value="His_kinase_dom"/>
</dbReference>
<evidence type="ECO:0000313" key="18">
    <source>
        <dbReference type="Proteomes" id="UP000251341"/>
    </source>
</evidence>
<dbReference type="GO" id="GO:0005524">
    <property type="term" value="F:ATP binding"/>
    <property type="evidence" value="ECO:0007669"/>
    <property type="project" value="UniProtKB-KW"/>
</dbReference>
<dbReference type="InterPro" id="IPR003661">
    <property type="entry name" value="HisK_dim/P_dom"/>
</dbReference>
<keyword evidence="12 14" id="KW-0902">Two-component regulatory system</keyword>
<dbReference type="InterPro" id="IPR036097">
    <property type="entry name" value="HisK_dim/P_sf"/>
</dbReference>
<dbReference type="PANTHER" id="PTHR45436:SF15">
    <property type="entry name" value="SENSOR HISTIDINE KINASE CUSS"/>
    <property type="match status" value="1"/>
</dbReference>
<evidence type="ECO:0000256" key="9">
    <source>
        <dbReference type="ARBA" id="ARBA00022777"/>
    </source>
</evidence>
<keyword evidence="9 14" id="KW-0418">Kinase</keyword>
<dbReference type="Pfam" id="PF02518">
    <property type="entry name" value="HATPase_c"/>
    <property type="match status" value="1"/>
</dbReference>
<dbReference type="PROSITE" id="PS50109">
    <property type="entry name" value="HIS_KIN"/>
    <property type="match status" value="1"/>
</dbReference>
<dbReference type="Gene3D" id="3.30.565.10">
    <property type="entry name" value="Histidine kinase-like ATPase, C-terminal domain"/>
    <property type="match status" value="1"/>
</dbReference>
<dbReference type="CDD" id="cd00075">
    <property type="entry name" value="HATPase"/>
    <property type="match status" value="1"/>
</dbReference>
<reference evidence="17 18" key="1">
    <citation type="submission" date="2017-04" db="EMBL/GenBank/DDBJ databases">
        <title>Unexpected and diverse lifestyles within the genus Limnohabitans.</title>
        <authorList>
            <person name="Kasalicky V."/>
            <person name="Mehrshad M."/>
            <person name="Andrei S.-A."/>
            <person name="Salcher M."/>
            <person name="Kratochvilova H."/>
            <person name="Simek K."/>
            <person name="Ghai R."/>
        </authorList>
    </citation>
    <scope>NUCLEOTIDE SEQUENCE [LARGE SCALE GENOMIC DNA]</scope>
    <source>
        <strain evidence="17 18">MWH-C5</strain>
    </source>
</reference>
<dbReference type="NCBIfam" id="TIGR01386">
    <property type="entry name" value="cztS_silS_copS"/>
    <property type="match status" value="1"/>
</dbReference>
<evidence type="ECO:0000256" key="1">
    <source>
        <dbReference type="ARBA" id="ARBA00000085"/>
    </source>
</evidence>
<evidence type="ECO:0000259" key="15">
    <source>
        <dbReference type="PROSITE" id="PS50109"/>
    </source>
</evidence>
<dbReference type="EC" id="2.7.13.3" evidence="14"/>
<evidence type="ECO:0000259" key="16">
    <source>
        <dbReference type="PROSITE" id="PS50885"/>
    </source>
</evidence>
<feature type="domain" description="HAMP" evidence="16">
    <location>
        <begin position="185"/>
        <end position="238"/>
    </location>
</feature>
<dbReference type="RefSeq" id="WP_108401609.1">
    <property type="nucleotide sequence ID" value="NZ_NESP01000001.1"/>
</dbReference>
<dbReference type="Pfam" id="PF21085">
    <property type="entry name" value="CusS"/>
    <property type="match status" value="1"/>
</dbReference>
<feature type="transmembrane region" description="Helical" evidence="14">
    <location>
        <begin position="165"/>
        <end position="184"/>
    </location>
</feature>
<keyword evidence="5" id="KW-0597">Phosphoprotein</keyword>
<dbReference type="AlphaFoldDB" id="A0A315ENZ2"/>
<dbReference type="EMBL" id="NESP01000001">
    <property type="protein sequence ID" value="PUE58548.1"/>
    <property type="molecule type" value="Genomic_DNA"/>
</dbReference>
<name>A0A315ENZ2_9BURK</name>
<dbReference type="GO" id="GO:0000155">
    <property type="term" value="F:phosphorelay sensor kinase activity"/>
    <property type="evidence" value="ECO:0007669"/>
    <property type="project" value="InterPro"/>
</dbReference>
<keyword evidence="7 14" id="KW-0812">Transmembrane</keyword>
<dbReference type="InterPro" id="IPR004358">
    <property type="entry name" value="Sig_transdc_His_kin-like_C"/>
</dbReference>
<dbReference type="GO" id="GO:0005886">
    <property type="term" value="C:plasma membrane"/>
    <property type="evidence" value="ECO:0007669"/>
    <property type="project" value="UniProtKB-SubCell"/>
</dbReference>
<comment type="catalytic activity">
    <reaction evidence="1 14">
        <text>ATP + protein L-histidine = ADP + protein N-phospho-L-histidine.</text>
        <dbReference type="EC" id="2.7.13.3"/>
    </reaction>
</comment>
<accession>A0A315ENZ2</accession>
<dbReference type="PROSITE" id="PS50885">
    <property type="entry name" value="HAMP"/>
    <property type="match status" value="1"/>
</dbReference>
<evidence type="ECO:0000256" key="5">
    <source>
        <dbReference type="ARBA" id="ARBA00022553"/>
    </source>
</evidence>
<dbReference type="InterPro" id="IPR003594">
    <property type="entry name" value="HATPase_dom"/>
</dbReference>
<evidence type="ECO:0000256" key="13">
    <source>
        <dbReference type="ARBA" id="ARBA00023136"/>
    </source>
</evidence>
<dbReference type="PRINTS" id="PR00344">
    <property type="entry name" value="BCTRLSENSOR"/>
</dbReference>